<dbReference type="Pfam" id="PF13847">
    <property type="entry name" value="Methyltransf_31"/>
    <property type="match status" value="1"/>
</dbReference>
<evidence type="ECO:0000313" key="7">
    <source>
        <dbReference type="EMBL" id="KJD34578.1"/>
    </source>
</evidence>
<dbReference type="AlphaFoldDB" id="A0A0D7W793"/>
<proteinExistence type="inferred from homology"/>
<dbReference type="Gene3D" id="1.10.8.10">
    <property type="entry name" value="DNA helicase RuvA subunit, C-terminal domain"/>
    <property type="match status" value="1"/>
</dbReference>
<evidence type="ECO:0000313" key="8">
    <source>
        <dbReference type="Proteomes" id="UP000032361"/>
    </source>
</evidence>
<sequence length="285" mass="32401">MKLKPLQHTFAERLQALYSSEEILAFFYELIDSFYGVSRINLALNPDIEVEDASKLTDALQQLEVQKPIQYIIGKTEFFGLNFKVSESVLIPRPETEELVSWILSEIGIQNSEVRILDIGTGSGCIAISLAKNLPNAKVYALDVSAEALQIAKQNAELNNVSIEFIEDSILDVKNSKLLSEDLKFDVIFSNPPYVRNLEKELMKPNVLENEPYLALFVDDNDPLIFYRAISNFAVNKLCAHGVLFFEINEYLGQDMEDLLQLNFKNVVLKKDIFQKDRMIKGVLK</sequence>
<dbReference type="PATRIC" id="fig|1382798.3.peg.402"/>
<protein>
    <recommendedName>
        <fullName evidence="4">Release factor glutamine methyltransferase</fullName>
        <shortName evidence="4">RF MTase</shortName>
        <ecNumber evidence="4">2.1.1.297</ecNumber>
    </recommendedName>
    <alternativeName>
        <fullName evidence="4">N5-glutamine methyltransferase PrmC</fullName>
    </alternativeName>
    <alternativeName>
        <fullName evidence="4">Protein-(glutamine-N5) MTase PrmC</fullName>
    </alternativeName>
    <alternativeName>
        <fullName evidence="4">Protein-glutamine N-methyltransferase PrmC</fullName>
    </alternativeName>
</protein>
<dbReference type="Proteomes" id="UP000032361">
    <property type="component" value="Unassembled WGS sequence"/>
</dbReference>
<comment type="caution">
    <text evidence="4">Lacks conserved residue(s) required for the propagation of feature annotation.</text>
</comment>
<dbReference type="PANTHER" id="PTHR18895">
    <property type="entry name" value="HEMK METHYLTRANSFERASE"/>
    <property type="match status" value="1"/>
</dbReference>
<evidence type="ECO:0000256" key="2">
    <source>
        <dbReference type="ARBA" id="ARBA00022679"/>
    </source>
</evidence>
<dbReference type="InterPro" id="IPR050320">
    <property type="entry name" value="N5-glutamine_MTase"/>
</dbReference>
<dbReference type="EC" id="2.1.1.297" evidence="4"/>
<comment type="similarity">
    <text evidence="4">Belongs to the protein N5-glutamine methyltransferase family. PrmC subfamily.</text>
</comment>
<dbReference type="SUPFAM" id="SSF53335">
    <property type="entry name" value="S-adenosyl-L-methionine-dependent methyltransferases"/>
    <property type="match status" value="1"/>
</dbReference>
<comment type="catalytic activity">
    <reaction evidence="4">
        <text>L-glutaminyl-[peptide chain release factor] + S-adenosyl-L-methionine = N(5)-methyl-L-glutaminyl-[peptide chain release factor] + S-adenosyl-L-homocysteine + H(+)</text>
        <dbReference type="Rhea" id="RHEA:42896"/>
        <dbReference type="Rhea" id="RHEA-COMP:10271"/>
        <dbReference type="Rhea" id="RHEA-COMP:10272"/>
        <dbReference type="ChEBI" id="CHEBI:15378"/>
        <dbReference type="ChEBI" id="CHEBI:30011"/>
        <dbReference type="ChEBI" id="CHEBI:57856"/>
        <dbReference type="ChEBI" id="CHEBI:59789"/>
        <dbReference type="ChEBI" id="CHEBI:61891"/>
        <dbReference type="EC" id="2.1.1.297"/>
    </reaction>
</comment>
<feature type="binding site" evidence="4">
    <location>
        <position position="143"/>
    </location>
    <ligand>
        <name>S-adenosyl-L-methionine</name>
        <dbReference type="ChEBI" id="CHEBI:59789"/>
    </ligand>
</feature>
<keyword evidence="1 4" id="KW-0489">Methyltransferase</keyword>
<reference evidence="7 8" key="1">
    <citation type="journal article" date="2015" name="Antonie Van Leeuwenhoek">
        <title>Tamlana nanhaiensis sp. nov., isolated from surface seawater collected from the South China Sea.</title>
        <authorList>
            <person name="Liu X."/>
            <person name="Lai Q."/>
            <person name="Du Y."/>
            <person name="Li G."/>
            <person name="Sun F."/>
            <person name="Shao Z."/>
        </authorList>
    </citation>
    <scope>NUCLEOTIDE SEQUENCE [LARGE SCALE GENOMIC DNA]</scope>
    <source>
        <strain evidence="7 8">FHC16</strain>
    </source>
</reference>
<dbReference type="InterPro" id="IPR019874">
    <property type="entry name" value="RF_methyltr_PrmC"/>
</dbReference>
<dbReference type="GO" id="GO:0003676">
    <property type="term" value="F:nucleic acid binding"/>
    <property type="evidence" value="ECO:0007669"/>
    <property type="project" value="InterPro"/>
</dbReference>
<dbReference type="NCBIfam" id="TIGR00536">
    <property type="entry name" value="hemK_fam"/>
    <property type="match status" value="1"/>
</dbReference>
<dbReference type="CDD" id="cd02440">
    <property type="entry name" value="AdoMet_MTases"/>
    <property type="match status" value="1"/>
</dbReference>
<comment type="caution">
    <text evidence="7">The sequence shown here is derived from an EMBL/GenBank/DDBJ whole genome shotgun (WGS) entry which is preliminary data.</text>
</comment>
<feature type="domain" description="Release factor glutamine methyltransferase N-terminal" evidence="6">
    <location>
        <begin position="9"/>
        <end position="74"/>
    </location>
</feature>
<dbReference type="InterPro" id="IPR002052">
    <property type="entry name" value="DNA_methylase_N6_adenine_CS"/>
</dbReference>
<feature type="binding site" evidence="4">
    <location>
        <position position="191"/>
    </location>
    <ligand>
        <name>S-adenosyl-L-methionine</name>
        <dbReference type="ChEBI" id="CHEBI:59789"/>
    </ligand>
</feature>
<comment type="function">
    <text evidence="4">Methylates the class 1 translation termination release factors RF1/PrfA and RF2/PrfB on the glutamine residue of the universally conserved GGQ motif.</text>
</comment>
<dbReference type="GO" id="GO:0032259">
    <property type="term" value="P:methylation"/>
    <property type="evidence" value="ECO:0007669"/>
    <property type="project" value="UniProtKB-KW"/>
</dbReference>
<organism evidence="7 8">
    <name type="scientific">Neotamlana nanhaiensis</name>
    <dbReference type="NCBI Taxonomy" id="1382798"/>
    <lineage>
        <taxon>Bacteria</taxon>
        <taxon>Pseudomonadati</taxon>
        <taxon>Bacteroidota</taxon>
        <taxon>Flavobacteriia</taxon>
        <taxon>Flavobacteriales</taxon>
        <taxon>Flavobacteriaceae</taxon>
        <taxon>Neotamlana</taxon>
    </lineage>
</organism>
<evidence type="ECO:0000256" key="3">
    <source>
        <dbReference type="ARBA" id="ARBA00022691"/>
    </source>
</evidence>
<evidence type="ECO:0000256" key="4">
    <source>
        <dbReference type="HAMAP-Rule" id="MF_02126"/>
    </source>
</evidence>
<dbReference type="NCBIfam" id="TIGR03534">
    <property type="entry name" value="RF_mod_PrmC"/>
    <property type="match status" value="1"/>
</dbReference>
<dbReference type="InterPro" id="IPR025714">
    <property type="entry name" value="Methyltranfer_dom"/>
</dbReference>
<dbReference type="OrthoDB" id="9800643at2"/>
<evidence type="ECO:0000256" key="1">
    <source>
        <dbReference type="ARBA" id="ARBA00022603"/>
    </source>
</evidence>
<dbReference type="GO" id="GO:0102559">
    <property type="term" value="F:peptide chain release factor N(5)-glutamine methyltransferase activity"/>
    <property type="evidence" value="ECO:0007669"/>
    <property type="project" value="UniProtKB-EC"/>
</dbReference>
<dbReference type="InterPro" id="IPR004556">
    <property type="entry name" value="HemK-like"/>
</dbReference>
<accession>A0A0D7W793</accession>
<dbReference type="PANTHER" id="PTHR18895:SF74">
    <property type="entry name" value="MTRF1L RELEASE FACTOR GLUTAMINE METHYLTRANSFERASE"/>
    <property type="match status" value="1"/>
</dbReference>
<feature type="binding site" evidence="4">
    <location>
        <begin position="120"/>
        <end position="124"/>
    </location>
    <ligand>
        <name>S-adenosyl-L-methionine</name>
        <dbReference type="ChEBI" id="CHEBI:59789"/>
    </ligand>
</feature>
<keyword evidence="2 4" id="KW-0808">Transferase</keyword>
<dbReference type="InterPro" id="IPR040758">
    <property type="entry name" value="PrmC_N"/>
</dbReference>
<keyword evidence="8" id="KW-1185">Reference proteome</keyword>
<dbReference type="InterPro" id="IPR029063">
    <property type="entry name" value="SAM-dependent_MTases_sf"/>
</dbReference>
<dbReference type="Gene3D" id="3.40.50.150">
    <property type="entry name" value="Vaccinia Virus protein VP39"/>
    <property type="match status" value="1"/>
</dbReference>
<evidence type="ECO:0000259" key="5">
    <source>
        <dbReference type="Pfam" id="PF13847"/>
    </source>
</evidence>
<dbReference type="EMBL" id="JTDV01000001">
    <property type="protein sequence ID" value="KJD34578.1"/>
    <property type="molecule type" value="Genomic_DNA"/>
</dbReference>
<feature type="binding site" evidence="4">
    <location>
        <begin position="191"/>
        <end position="194"/>
    </location>
    <ligand>
        <name>substrate</name>
    </ligand>
</feature>
<gene>
    <name evidence="4" type="primary">prmC</name>
    <name evidence="7" type="ORF">PK35_01990</name>
</gene>
<dbReference type="HAMAP" id="MF_02126">
    <property type="entry name" value="RF_methyltr_PrmC"/>
    <property type="match status" value="1"/>
</dbReference>
<feature type="domain" description="Methyltransferase" evidence="5">
    <location>
        <begin position="111"/>
        <end position="191"/>
    </location>
</feature>
<dbReference type="RefSeq" id="WP_044624963.1">
    <property type="nucleotide sequence ID" value="NZ_JTDV01000001.1"/>
</dbReference>
<dbReference type="PROSITE" id="PS00092">
    <property type="entry name" value="N6_MTASE"/>
    <property type="match status" value="1"/>
</dbReference>
<keyword evidence="3 4" id="KW-0949">S-adenosyl-L-methionine</keyword>
<evidence type="ECO:0000259" key="6">
    <source>
        <dbReference type="Pfam" id="PF17827"/>
    </source>
</evidence>
<dbReference type="STRING" id="1382798.PK35_01990"/>
<name>A0A0D7W793_9FLAO</name>
<dbReference type="Pfam" id="PF17827">
    <property type="entry name" value="PrmC_N"/>
    <property type="match status" value="1"/>
</dbReference>